<dbReference type="InterPro" id="IPR027417">
    <property type="entry name" value="P-loop_NTPase"/>
</dbReference>
<evidence type="ECO:0000256" key="1">
    <source>
        <dbReference type="ARBA" id="ARBA00004651"/>
    </source>
</evidence>
<dbReference type="Gene3D" id="3.40.50.300">
    <property type="entry name" value="P-loop containing nucleotide triphosphate hydrolases"/>
    <property type="match status" value="1"/>
</dbReference>
<feature type="transmembrane region" description="Helical" evidence="7">
    <location>
        <begin position="152"/>
        <end position="172"/>
    </location>
</feature>
<feature type="transmembrane region" description="Helical" evidence="7">
    <location>
        <begin position="275"/>
        <end position="291"/>
    </location>
</feature>
<dbReference type="PANTHER" id="PTHR24221">
    <property type="entry name" value="ATP-BINDING CASSETTE SUB-FAMILY B"/>
    <property type="match status" value="1"/>
</dbReference>
<evidence type="ECO:0000256" key="5">
    <source>
        <dbReference type="ARBA" id="ARBA00022989"/>
    </source>
</evidence>
<keyword evidence="3" id="KW-0547">Nucleotide-binding</keyword>
<dbReference type="RefSeq" id="WP_256945695.1">
    <property type="nucleotide sequence ID" value="NZ_JANHNZ010000009.1"/>
</dbReference>
<reference evidence="10" key="1">
    <citation type="submission" date="2022-07" db="EMBL/GenBank/DDBJ databases">
        <authorList>
            <person name="Jung M.-Y."/>
            <person name="Lee M."/>
        </authorList>
    </citation>
    <scope>NUCLEOTIDE SEQUENCE</scope>
    <source>
        <strain evidence="10">S8</strain>
    </source>
</reference>
<keyword evidence="2 7" id="KW-0812">Transmembrane</keyword>
<comment type="subcellular location">
    <subcellularLocation>
        <location evidence="1">Cell membrane</location>
        <topology evidence="1">Multi-pass membrane protein</topology>
    </subcellularLocation>
</comment>
<comment type="caution">
    <text evidence="10">The sequence shown here is derived from an EMBL/GenBank/DDBJ whole genome shotgun (WGS) entry which is preliminary data.</text>
</comment>
<reference evidence="10" key="3">
    <citation type="journal article" date="2023" name="Microbiol. Resour. Announc.">
        <title>Draft Genome Sequence of Granulicatella sp. Strain S8, Isolated from a Marine Fish, Seriola quinqueradiata.</title>
        <authorList>
            <person name="Lee M."/>
            <person name="Farooq A."/>
            <person name="Jeong J.B."/>
            <person name="Jung M.Y."/>
        </authorList>
    </citation>
    <scope>NUCLEOTIDE SEQUENCE</scope>
    <source>
        <strain evidence="10">S8</strain>
    </source>
</reference>
<dbReference type="InterPro" id="IPR036640">
    <property type="entry name" value="ABC1_TM_sf"/>
</dbReference>
<evidence type="ECO:0000256" key="7">
    <source>
        <dbReference type="SAM" id="Phobius"/>
    </source>
</evidence>
<dbReference type="InterPro" id="IPR017871">
    <property type="entry name" value="ABC_transporter-like_CS"/>
</dbReference>
<dbReference type="EMBL" id="JANHNZ010000009">
    <property type="protein sequence ID" value="MCQ9210584.1"/>
    <property type="molecule type" value="Genomic_DNA"/>
</dbReference>
<keyword evidence="11" id="KW-1185">Reference proteome</keyword>
<accession>A0ABT1WPX3</accession>
<proteinExistence type="predicted"/>
<dbReference type="Proteomes" id="UP001059480">
    <property type="component" value="Unassembled WGS sequence"/>
</dbReference>
<evidence type="ECO:0000256" key="4">
    <source>
        <dbReference type="ARBA" id="ARBA00022840"/>
    </source>
</evidence>
<evidence type="ECO:0000259" key="9">
    <source>
        <dbReference type="PROSITE" id="PS50929"/>
    </source>
</evidence>
<feature type="transmembrane region" description="Helical" evidence="7">
    <location>
        <begin position="47"/>
        <end position="66"/>
    </location>
</feature>
<feature type="transmembrane region" description="Helical" evidence="7">
    <location>
        <begin position="12"/>
        <end position="35"/>
    </location>
</feature>
<dbReference type="SUPFAM" id="SSF52540">
    <property type="entry name" value="P-loop containing nucleoside triphosphate hydrolases"/>
    <property type="match status" value="1"/>
</dbReference>
<dbReference type="PROSITE" id="PS50929">
    <property type="entry name" value="ABC_TM1F"/>
    <property type="match status" value="1"/>
</dbReference>
<evidence type="ECO:0000313" key="10">
    <source>
        <dbReference type="EMBL" id="MCQ9210584.1"/>
    </source>
</evidence>
<dbReference type="InterPro" id="IPR003593">
    <property type="entry name" value="AAA+_ATPase"/>
</dbReference>
<keyword evidence="6 7" id="KW-0472">Membrane</keyword>
<gene>
    <name evidence="10" type="ORF">NPA36_08475</name>
</gene>
<dbReference type="PROSITE" id="PS50893">
    <property type="entry name" value="ABC_TRANSPORTER_2"/>
    <property type="match status" value="1"/>
</dbReference>
<evidence type="ECO:0000259" key="8">
    <source>
        <dbReference type="PROSITE" id="PS50893"/>
    </source>
</evidence>
<dbReference type="InterPro" id="IPR011527">
    <property type="entry name" value="ABC1_TM_dom"/>
</dbReference>
<evidence type="ECO:0000256" key="6">
    <source>
        <dbReference type="ARBA" id="ARBA00023136"/>
    </source>
</evidence>
<dbReference type="GO" id="GO:0005524">
    <property type="term" value="F:ATP binding"/>
    <property type="evidence" value="ECO:0007669"/>
    <property type="project" value="UniProtKB-KW"/>
</dbReference>
<organism evidence="10 11">
    <name type="scientific">Granulicatella seriolae</name>
    <dbReference type="NCBI Taxonomy" id="2967226"/>
    <lineage>
        <taxon>Bacteria</taxon>
        <taxon>Bacillati</taxon>
        <taxon>Bacillota</taxon>
        <taxon>Bacilli</taxon>
        <taxon>Lactobacillales</taxon>
        <taxon>Carnobacteriaceae</taxon>
        <taxon>Granulicatella</taxon>
    </lineage>
</organism>
<name>A0ABT1WPX3_9LACT</name>
<feature type="domain" description="ABC transporter" evidence="8">
    <location>
        <begin position="318"/>
        <end position="533"/>
    </location>
</feature>
<feature type="domain" description="ABC transmembrane type-1" evidence="9">
    <location>
        <begin position="18"/>
        <end position="291"/>
    </location>
</feature>
<dbReference type="CDD" id="cd03228">
    <property type="entry name" value="ABCC_MRP_Like"/>
    <property type="match status" value="1"/>
</dbReference>
<dbReference type="PROSITE" id="PS00211">
    <property type="entry name" value="ABC_TRANSPORTER_1"/>
    <property type="match status" value="1"/>
</dbReference>
<protein>
    <submittedName>
        <fullName evidence="10">ABC transporter ATP-binding protein/permease</fullName>
    </submittedName>
</protein>
<sequence length="533" mass="60983">MKNEIWKKFKKNLMFYSLIGIVVALLKSINTFYFQKLLDSYNLTFDPLIICLYGITLILIPILSYLEQNPRTRLYYGIYFFLKQCSLEKISRISYINYTQLNSGKLLQKIEVGASAGRNVYLNFYARLIRELLPETIFTLFFIALIDSKLLIPIAIGYVIVFFLTKFLLNVLQSLKESSLISEERMNHTLIRGITEMVTFRINKLYQREIADYEQMSDTTTSGLTRMTMIHELFFAVFALLVAIIKVVTVGFFFLGYINVSLGSLVALLIYVDRIYNPIAIFNVIFVQYNLDLISFKRLKEFFDMADDPQLELGKKVNRISNVTLSELSLDVGNKVILSDFNYSFESDTIYGLVGTSGSGKSTLVKTILGLLKPSMGKIYLDGVDFSTIKLNDFYNQVFYLSQESPIFPGTLRENIIFDKQVSDESVIDALKRSQLLKFYEELPYGLDTKINNATVSGGEKQRIAFARMFFTDATIIILDEATSALDEGTENLILKEITTLLSNKVTIMITHRPSNLVYVDEVIDLNKAEMFN</sequence>
<feature type="transmembrane region" description="Helical" evidence="7">
    <location>
        <begin position="233"/>
        <end position="255"/>
    </location>
</feature>
<keyword evidence="4 10" id="KW-0067">ATP-binding</keyword>
<dbReference type="Gene3D" id="1.20.1560.10">
    <property type="entry name" value="ABC transporter type 1, transmembrane domain"/>
    <property type="match status" value="1"/>
</dbReference>
<reference evidence="10" key="2">
    <citation type="journal article" date="2023" name="Curr. Microbiol.">
        <title>Granulicatella seriolae sp. nov., a Novel Facultative Anaerobe Isolated from Yellowtail Marine Fish.</title>
        <authorList>
            <person name="Lee M."/>
            <person name="Choi Y.J."/>
            <person name="Farooq A."/>
            <person name="Jeong J.B."/>
            <person name="Jung M.Y."/>
        </authorList>
    </citation>
    <scope>NUCLEOTIDE SEQUENCE</scope>
    <source>
        <strain evidence="10">S8</strain>
    </source>
</reference>
<dbReference type="SMART" id="SM00382">
    <property type="entry name" value="AAA"/>
    <property type="match status" value="1"/>
</dbReference>
<dbReference type="Pfam" id="PF00005">
    <property type="entry name" value="ABC_tran"/>
    <property type="match status" value="1"/>
</dbReference>
<evidence type="ECO:0000256" key="2">
    <source>
        <dbReference type="ARBA" id="ARBA00022692"/>
    </source>
</evidence>
<feature type="transmembrane region" description="Helical" evidence="7">
    <location>
        <begin position="128"/>
        <end position="146"/>
    </location>
</feature>
<dbReference type="SUPFAM" id="SSF90123">
    <property type="entry name" value="ABC transporter transmembrane region"/>
    <property type="match status" value="1"/>
</dbReference>
<keyword evidence="5 7" id="KW-1133">Transmembrane helix</keyword>
<dbReference type="InterPro" id="IPR039421">
    <property type="entry name" value="Type_1_exporter"/>
</dbReference>
<evidence type="ECO:0000256" key="3">
    <source>
        <dbReference type="ARBA" id="ARBA00022741"/>
    </source>
</evidence>
<evidence type="ECO:0000313" key="11">
    <source>
        <dbReference type="Proteomes" id="UP001059480"/>
    </source>
</evidence>
<dbReference type="PANTHER" id="PTHR24221:SF654">
    <property type="entry name" value="ATP-BINDING CASSETTE SUB-FAMILY B MEMBER 6"/>
    <property type="match status" value="1"/>
</dbReference>
<dbReference type="InterPro" id="IPR003439">
    <property type="entry name" value="ABC_transporter-like_ATP-bd"/>
</dbReference>